<reference evidence="2 3" key="1">
    <citation type="journal article" date="2015" name="Genome Biol. Evol.">
        <title>The genome of winter moth (Operophtera brumata) provides a genomic perspective on sexual dimorphism and phenology.</title>
        <authorList>
            <person name="Derks M.F."/>
            <person name="Smit S."/>
            <person name="Salis L."/>
            <person name="Schijlen E."/>
            <person name="Bossers A."/>
            <person name="Mateman C."/>
            <person name="Pijl A.S."/>
            <person name="de Ridder D."/>
            <person name="Groenen M.A."/>
            <person name="Visser M.E."/>
            <person name="Megens H.J."/>
        </authorList>
    </citation>
    <scope>NUCLEOTIDE SEQUENCE [LARGE SCALE GENOMIC DNA]</scope>
    <source>
        <strain evidence="2">WM2013NL</strain>
        <tissue evidence="2">Head and thorax</tissue>
    </source>
</reference>
<evidence type="ECO:0000313" key="2">
    <source>
        <dbReference type="EMBL" id="KOB69845.1"/>
    </source>
</evidence>
<feature type="compositionally biased region" description="Pro residues" evidence="1">
    <location>
        <begin position="39"/>
        <end position="51"/>
    </location>
</feature>
<dbReference type="Proteomes" id="UP000037510">
    <property type="component" value="Unassembled WGS sequence"/>
</dbReference>
<comment type="caution">
    <text evidence="2">The sequence shown here is derived from an EMBL/GenBank/DDBJ whole genome shotgun (WGS) entry which is preliminary data.</text>
</comment>
<proteinExistence type="predicted"/>
<keyword evidence="3" id="KW-1185">Reference proteome</keyword>
<organism evidence="2 3">
    <name type="scientific">Operophtera brumata</name>
    <name type="common">Winter moth</name>
    <name type="synonym">Phalaena brumata</name>
    <dbReference type="NCBI Taxonomy" id="104452"/>
    <lineage>
        <taxon>Eukaryota</taxon>
        <taxon>Metazoa</taxon>
        <taxon>Ecdysozoa</taxon>
        <taxon>Arthropoda</taxon>
        <taxon>Hexapoda</taxon>
        <taxon>Insecta</taxon>
        <taxon>Pterygota</taxon>
        <taxon>Neoptera</taxon>
        <taxon>Endopterygota</taxon>
        <taxon>Lepidoptera</taxon>
        <taxon>Glossata</taxon>
        <taxon>Ditrysia</taxon>
        <taxon>Geometroidea</taxon>
        <taxon>Geometridae</taxon>
        <taxon>Larentiinae</taxon>
        <taxon>Operophtera</taxon>
    </lineage>
</organism>
<sequence length="348" mass="37327">MSDLEDGEDGHFIGHTRCIRTPPRSVTPSGSTPGLKRPLPSPGETQPPPLPRKNLPHVGMPAMPVPNAQALGVPATPSSSLVGGTPAMPTTGPREEPYLSALSSLEILDGVHSAVKKIQLVVGGPSSKLNKADIGWVNGYTRDILGLFAALQLHSVQSEHRAELAEGKLSNLVESELQHILADPKCRPHFLSYAEKVFKIAARRNSTLPPPQRELMGSQDPNTPNIVVPQQSPSPNSMAISQLLACGEVGTAGIKIRGVALFMDDNNERLGLSFCFSPAGKTKRVAISPGLASLVNGSTSKTTMRYKTYSALPVIEVENHPCRLVRSKNKTIAQFSNWMVEHLSRGQV</sequence>
<feature type="region of interest" description="Disordered" evidence="1">
    <location>
        <begin position="1"/>
        <end position="63"/>
    </location>
</feature>
<evidence type="ECO:0000313" key="3">
    <source>
        <dbReference type="Proteomes" id="UP000037510"/>
    </source>
</evidence>
<evidence type="ECO:0000256" key="1">
    <source>
        <dbReference type="SAM" id="MobiDB-lite"/>
    </source>
</evidence>
<accession>A0A0L7L349</accession>
<dbReference type="AlphaFoldDB" id="A0A0L7L349"/>
<dbReference type="EMBL" id="JTDY01003265">
    <property type="protein sequence ID" value="KOB69845.1"/>
    <property type="molecule type" value="Genomic_DNA"/>
</dbReference>
<protein>
    <submittedName>
        <fullName evidence="2">Non-LTR retrotransposon R1Bmks ORF1 protein</fullName>
    </submittedName>
</protein>
<name>A0A0L7L349_OPEBR</name>
<gene>
    <name evidence="2" type="ORF">OBRU01_16269</name>
</gene>